<evidence type="ECO:0008006" key="2">
    <source>
        <dbReference type="Google" id="ProtNLM"/>
    </source>
</evidence>
<evidence type="ECO:0000313" key="1">
    <source>
        <dbReference type="EMBL" id="RVU89254.1"/>
    </source>
</evidence>
<dbReference type="AlphaFoldDB" id="A0AA94F1P8"/>
<accession>A0AA94F1P8</accession>
<name>A0AA94F1P8_9FLAO</name>
<gene>
    <name evidence="1" type="ORF">EJB19_03775</name>
</gene>
<dbReference type="InterPro" id="IPR046525">
    <property type="entry name" value="DUF6702"/>
</dbReference>
<sequence>MFYKMIKKITFVLITFLLLSSFIVHKFYVSIYQIHYIPEKKRLQITSRIFIDDLNQALSSKYHVKTALGEKEETDKDVELMKKYLEETFKIKINGKLKPFQFVQKEIEANVLIGYYKIENISKFKSLEIQNNALLELNDEQQNIIHVNNKGVKNSFLFSGNNMNGMLKY</sequence>
<dbReference type="Pfam" id="PF20420">
    <property type="entry name" value="DUF6702"/>
    <property type="match status" value="1"/>
</dbReference>
<protein>
    <recommendedName>
        <fullName evidence="2">Peptidase E</fullName>
    </recommendedName>
</protein>
<proteinExistence type="predicted"/>
<dbReference type="EMBL" id="RWGX01000003">
    <property type="protein sequence ID" value="RVU89254.1"/>
    <property type="molecule type" value="Genomic_DNA"/>
</dbReference>
<comment type="caution">
    <text evidence="1">The sequence shown here is derived from an EMBL/GenBank/DDBJ whole genome shotgun (WGS) entry which is preliminary data.</text>
</comment>
<reference evidence="1" key="1">
    <citation type="submission" date="2018-12" db="EMBL/GenBank/DDBJ databases">
        <title>Draft genome sequence of Flaovobacterium columnare BGFS27 isolated from channel catfish in Alabama.</title>
        <authorList>
            <person name="Cai W."/>
            <person name="Arias C."/>
        </authorList>
    </citation>
    <scope>NUCLEOTIDE SEQUENCE [LARGE SCALE GENOMIC DNA]</scope>
    <source>
        <strain evidence="1">BGFS27</strain>
    </source>
</reference>
<organism evidence="1">
    <name type="scientific">Flavobacterium columnare</name>
    <dbReference type="NCBI Taxonomy" id="996"/>
    <lineage>
        <taxon>Bacteria</taxon>
        <taxon>Pseudomonadati</taxon>
        <taxon>Bacteroidota</taxon>
        <taxon>Flavobacteriia</taxon>
        <taxon>Flavobacteriales</taxon>
        <taxon>Flavobacteriaceae</taxon>
        <taxon>Flavobacterium</taxon>
    </lineage>
</organism>